<dbReference type="KEGG" id="rhs:A3Q41_02295"/>
<keyword evidence="2" id="KW-1185">Reference proteome</keyword>
<dbReference type="PATRIC" id="fig|1653479.3.peg.2325"/>
<dbReference type="EMBL" id="CP015220">
    <property type="protein sequence ID" value="AMY23597.1"/>
    <property type="molecule type" value="Genomic_DNA"/>
</dbReference>
<name>A0A143QMJ2_RHOFA</name>
<evidence type="ECO:0000313" key="2">
    <source>
        <dbReference type="Proteomes" id="UP000076038"/>
    </source>
</evidence>
<dbReference type="AlphaFoldDB" id="A0A143QMJ2"/>
<proteinExistence type="predicted"/>
<organism evidence="1 2">
    <name type="scientific">Rhodococcoides fascians</name>
    <name type="common">Rhodococcus fascians</name>
    <dbReference type="NCBI Taxonomy" id="1828"/>
    <lineage>
        <taxon>Bacteria</taxon>
        <taxon>Bacillati</taxon>
        <taxon>Actinomycetota</taxon>
        <taxon>Actinomycetes</taxon>
        <taxon>Mycobacteriales</taxon>
        <taxon>Nocardiaceae</taxon>
        <taxon>Rhodococcoides</taxon>
    </lineage>
</organism>
<dbReference type="OrthoDB" id="4464833at2"/>
<evidence type="ECO:0000313" key="1">
    <source>
        <dbReference type="EMBL" id="AMY23597.1"/>
    </source>
</evidence>
<reference evidence="1 2" key="1">
    <citation type="journal article" date="2016" name="Genome Announc.">
        <title>Complete Genome and Plasmid Sequences for Rhodococcus fascians D188 and Draft Sequences for Rhodococcus Isolates PBTS 1 and PBTS 2.</title>
        <authorList>
            <person name="Stamler R.A."/>
            <person name="Vereecke D."/>
            <person name="Zhang Y."/>
            <person name="Schilkey F."/>
            <person name="Devitt N."/>
            <person name="Randall J.J."/>
        </authorList>
    </citation>
    <scope>NUCLEOTIDE SEQUENCE [LARGE SCALE GENOMIC DNA]</scope>
    <source>
        <strain evidence="1 2">PBTS2</strain>
    </source>
</reference>
<gene>
    <name evidence="1" type="ORF">A3Q41_02295</name>
</gene>
<reference evidence="2" key="2">
    <citation type="submission" date="2016-04" db="EMBL/GenBank/DDBJ databases">
        <title>Complete Genome and Plasmid Sequences for Rhodococcus fascians D188 and Draft Sequences for Rhodococcus spp. Isolates PBTS 1 and PBTS 2.</title>
        <authorList>
            <person name="Stamer R."/>
            <person name="Vereecke D."/>
            <person name="Zhang Y."/>
            <person name="Schilkey F."/>
            <person name="Devitt N."/>
            <person name="Randall J."/>
        </authorList>
    </citation>
    <scope>NUCLEOTIDE SEQUENCE [LARGE SCALE GENOMIC DNA]</scope>
    <source>
        <strain evidence="2">PBTS2</strain>
    </source>
</reference>
<sequence length="89" mass="9924">MTDDADKLFRRYDEWWTALSPDDRAHVEKCCESGRTDERLCALVIEHNGPSKAAFEAGSKLSVGNSKYCAIPSALLEFLEAKRAHPPLS</sequence>
<accession>A0A143QMJ2</accession>
<dbReference type="RefSeq" id="WP_027495639.1">
    <property type="nucleotide sequence ID" value="NZ_CAKKLU010000017.1"/>
</dbReference>
<dbReference type="Proteomes" id="UP000076038">
    <property type="component" value="Chromosome"/>
</dbReference>
<protein>
    <submittedName>
        <fullName evidence="1">Uncharacterized protein</fullName>
    </submittedName>
</protein>